<evidence type="ECO:0000256" key="1">
    <source>
        <dbReference type="ARBA" id="ARBA00004370"/>
    </source>
</evidence>
<sequence>MCNSKAHHFGLVTPVGTVSADPGSDVILPVHLSPETSAVSMEIRWFKGTELIYQYKNRQEKTNYENRVSLSIEELERGHLALTLRNFQPADSGDYTCRVFNDGCLQTGIVHLQVRGKLLKNLQPYS</sequence>
<dbReference type="InterPro" id="IPR013783">
    <property type="entry name" value="Ig-like_fold"/>
</dbReference>
<evidence type="ECO:0000313" key="9">
    <source>
        <dbReference type="Proteomes" id="UP000694701"/>
    </source>
</evidence>
<dbReference type="Gene3D" id="2.60.40.10">
    <property type="entry name" value="Immunoglobulins"/>
    <property type="match status" value="1"/>
</dbReference>
<evidence type="ECO:0000256" key="3">
    <source>
        <dbReference type="ARBA" id="ARBA00023136"/>
    </source>
</evidence>
<evidence type="ECO:0000313" key="8">
    <source>
        <dbReference type="Ensembl" id="ENSCCRP00020004297.1"/>
    </source>
</evidence>
<evidence type="ECO:0000256" key="4">
    <source>
        <dbReference type="ARBA" id="ARBA00023157"/>
    </source>
</evidence>
<dbReference type="InterPro" id="IPR050504">
    <property type="entry name" value="IgSF_BTN/MOG"/>
</dbReference>
<dbReference type="InterPro" id="IPR003599">
    <property type="entry name" value="Ig_sub"/>
</dbReference>
<feature type="domain" description="Ig-like" evidence="7">
    <location>
        <begin position="1"/>
        <end position="99"/>
    </location>
</feature>
<dbReference type="AlphaFoldDB" id="A0A8C2BYB6"/>
<dbReference type="PROSITE" id="PS50835">
    <property type="entry name" value="IG_LIKE"/>
    <property type="match status" value="1"/>
</dbReference>
<dbReference type="SUPFAM" id="SSF48726">
    <property type="entry name" value="Immunoglobulin"/>
    <property type="match status" value="1"/>
</dbReference>
<dbReference type="GO" id="GO:0050863">
    <property type="term" value="P:regulation of T cell activation"/>
    <property type="evidence" value="ECO:0007669"/>
    <property type="project" value="UniProtKB-ARBA"/>
</dbReference>
<evidence type="ECO:0000256" key="6">
    <source>
        <dbReference type="ARBA" id="ARBA00023319"/>
    </source>
</evidence>
<dbReference type="GO" id="GO:0009897">
    <property type="term" value="C:external side of plasma membrane"/>
    <property type="evidence" value="ECO:0007669"/>
    <property type="project" value="TreeGrafter"/>
</dbReference>
<evidence type="ECO:0000259" key="7">
    <source>
        <dbReference type="PROSITE" id="PS50835"/>
    </source>
</evidence>
<name>A0A8C2BYB6_CYPCA</name>
<dbReference type="PANTHER" id="PTHR24100:SF130">
    <property type="entry name" value="BUTYROPHILIN-LIKE PROTEIN 9"/>
    <property type="match status" value="1"/>
</dbReference>
<keyword evidence="6" id="KW-0393">Immunoglobulin domain</keyword>
<dbReference type="GO" id="GO:0001817">
    <property type="term" value="P:regulation of cytokine production"/>
    <property type="evidence" value="ECO:0007669"/>
    <property type="project" value="TreeGrafter"/>
</dbReference>
<keyword evidence="5" id="KW-0325">Glycoprotein</keyword>
<dbReference type="Ensembl" id="ENSCCRT00020004906.1">
    <property type="protein sequence ID" value="ENSCCRP00020004297.1"/>
    <property type="gene ID" value="ENSCCRG00020002479.1"/>
</dbReference>
<dbReference type="Pfam" id="PF07686">
    <property type="entry name" value="V-set"/>
    <property type="match status" value="1"/>
</dbReference>
<proteinExistence type="predicted"/>
<keyword evidence="4" id="KW-1015">Disulfide bond</keyword>
<accession>A0A8C2BYB6</accession>
<dbReference type="SMART" id="SM00409">
    <property type="entry name" value="IG"/>
    <property type="match status" value="1"/>
</dbReference>
<dbReference type="GO" id="GO:0050852">
    <property type="term" value="P:T cell receptor signaling pathway"/>
    <property type="evidence" value="ECO:0007669"/>
    <property type="project" value="TreeGrafter"/>
</dbReference>
<dbReference type="InterPro" id="IPR007110">
    <property type="entry name" value="Ig-like_dom"/>
</dbReference>
<dbReference type="InterPro" id="IPR036179">
    <property type="entry name" value="Ig-like_dom_sf"/>
</dbReference>
<evidence type="ECO:0000256" key="5">
    <source>
        <dbReference type="ARBA" id="ARBA00023180"/>
    </source>
</evidence>
<dbReference type="InterPro" id="IPR013106">
    <property type="entry name" value="Ig_V-set"/>
</dbReference>
<comment type="subcellular location">
    <subcellularLocation>
        <location evidence="1">Membrane</location>
    </subcellularLocation>
</comment>
<keyword evidence="2" id="KW-0732">Signal</keyword>
<keyword evidence="3" id="KW-0472">Membrane</keyword>
<organism evidence="8 9">
    <name type="scientific">Cyprinus carpio</name>
    <name type="common">Common carp</name>
    <dbReference type="NCBI Taxonomy" id="7962"/>
    <lineage>
        <taxon>Eukaryota</taxon>
        <taxon>Metazoa</taxon>
        <taxon>Chordata</taxon>
        <taxon>Craniata</taxon>
        <taxon>Vertebrata</taxon>
        <taxon>Euteleostomi</taxon>
        <taxon>Actinopterygii</taxon>
        <taxon>Neopterygii</taxon>
        <taxon>Teleostei</taxon>
        <taxon>Ostariophysi</taxon>
        <taxon>Cypriniformes</taxon>
        <taxon>Cyprinidae</taxon>
        <taxon>Cyprininae</taxon>
        <taxon>Cyprinus</taxon>
    </lineage>
</organism>
<dbReference type="GO" id="GO:1903037">
    <property type="term" value="P:regulation of leukocyte cell-cell adhesion"/>
    <property type="evidence" value="ECO:0007669"/>
    <property type="project" value="UniProtKB-ARBA"/>
</dbReference>
<protein>
    <recommendedName>
        <fullName evidence="7">Ig-like domain-containing protein</fullName>
    </recommendedName>
</protein>
<dbReference type="FunFam" id="2.60.40.10:FF:000142">
    <property type="entry name" value="V-set domain-containing T-cell activation inhibitor 1"/>
    <property type="match status" value="1"/>
</dbReference>
<dbReference type="GO" id="GO:0005102">
    <property type="term" value="F:signaling receptor binding"/>
    <property type="evidence" value="ECO:0007669"/>
    <property type="project" value="TreeGrafter"/>
</dbReference>
<evidence type="ECO:0000256" key="2">
    <source>
        <dbReference type="ARBA" id="ARBA00022729"/>
    </source>
</evidence>
<dbReference type="PANTHER" id="PTHR24100">
    <property type="entry name" value="BUTYROPHILIN"/>
    <property type="match status" value="1"/>
</dbReference>
<dbReference type="Proteomes" id="UP000694701">
    <property type="component" value="Unplaced"/>
</dbReference>
<reference evidence="8" key="1">
    <citation type="submission" date="2025-08" db="UniProtKB">
        <authorList>
            <consortium name="Ensembl"/>
        </authorList>
    </citation>
    <scope>IDENTIFICATION</scope>
</reference>